<accession>A0A2I2EZ90</accession>
<evidence type="ECO:0000313" key="3">
    <source>
        <dbReference type="Proteomes" id="UP000234585"/>
    </source>
</evidence>
<dbReference type="GeneID" id="36522713"/>
<proteinExistence type="predicted"/>
<organism evidence="2 3">
    <name type="scientific">Aspergillus candidus</name>
    <dbReference type="NCBI Taxonomy" id="41067"/>
    <lineage>
        <taxon>Eukaryota</taxon>
        <taxon>Fungi</taxon>
        <taxon>Dikarya</taxon>
        <taxon>Ascomycota</taxon>
        <taxon>Pezizomycotina</taxon>
        <taxon>Eurotiomycetes</taxon>
        <taxon>Eurotiomycetidae</taxon>
        <taxon>Eurotiales</taxon>
        <taxon>Aspergillaceae</taxon>
        <taxon>Aspergillus</taxon>
        <taxon>Aspergillus subgen. Circumdati</taxon>
    </lineage>
</organism>
<feature type="chain" id="PRO_5014124078" description="Secreted protein" evidence="1">
    <location>
        <begin position="22"/>
        <end position="138"/>
    </location>
</feature>
<reference evidence="2 3" key="1">
    <citation type="submission" date="2017-12" db="EMBL/GenBank/DDBJ databases">
        <authorList>
            <consortium name="DOE Joint Genome Institute"/>
            <person name="Haridas S."/>
            <person name="Kjaerbolling I."/>
            <person name="Vesth T.C."/>
            <person name="Frisvad J.C."/>
            <person name="Nybo J.L."/>
            <person name="Theobald S."/>
            <person name="Kuo A."/>
            <person name="Bowyer P."/>
            <person name="Matsuda Y."/>
            <person name="Mondo S."/>
            <person name="Lyhne E.K."/>
            <person name="Kogle M.E."/>
            <person name="Clum A."/>
            <person name="Lipzen A."/>
            <person name="Salamov A."/>
            <person name="Ngan C.Y."/>
            <person name="Daum C."/>
            <person name="Chiniquy J."/>
            <person name="Barry K."/>
            <person name="LaButti K."/>
            <person name="Simmons B.A."/>
            <person name="Magnuson J.K."/>
            <person name="Mortensen U.H."/>
            <person name="Larsen T.O."/>
            <person name="Grigoriev I.V."/>
            <person name="Baker S.E."/>
            <person name="Andersen M.R."/>
            <person name="Nordberg H.P."/>
            <person name="Cantor M.N."/>
            <person name="Hua S.X."/>
        </authorList>
    </citation>
    <scope>NUCLEOTIDE SEQUENCE [LARGE SCALE GENOMIC DNA]</scope>
    <source>
        <strain evidence="2 3">CBS 102.13</strain>
    </source>
</reference>
<feature type="signal peptide" evidence="1">
    <location>
        <begin position="1"/>
        <end position="21"/>
    </location>
</feature>
<keyword evidence="3" id="KW-1185">Reference proteome</keyword>
<evidence type="ECO:0000256" key="1">
    <source>
        <dbReference type="SAM" id="SignalP"/>
    </source>
</evidence>
<keyword evidence="1" id="KW-0732">Signal</keyword>
<dbReference type="EMBL" id="KZ559197">
    <property type="protein sequence ID" value="PLB33697.1"/>
    <property type="molecule type" value="Genomic_DNA"/>
</dbReference>
<dbReference type="Proteomes" id="UP000234585">
    <property type="component" value="Unassembled WGS sequence"/>
</dbReference>
<evidence type="ECO:0008006" key="4">
    <source>
        <dbReference type="Google" id="ProtNLM"/>
    </source>
</evidence>
<protein>
    <recommendedName>
        <fullName evidence="4">Secreted protein</fullName>
    </recommendedName>
</protein>
<name>A0A2I2EZ90_ASPCN</name>
<dbReference type="AlphaFoldDB" id="A0A2I2EZ90"/>
<dbReference type="OrthoDB" id="4521797at2759"/>
<sequence length="138" mass="14688">MHVTSFLTFTLAAVYPAMVAADYDIKCETSGASPWTEDVTAVINQIKGKSDGPGQSCINHNSIGSYCTTVAKHFSAGLATCNSHNDIKCSDVADVVNALQQKCKADVEGHVRVGGTAKLHGVDIRVFHQSIDGKFLMT</sequence>
<dbReference type="RefSeq" id="XP_024667709.1">
    <property type="nucleotide sequence ID" value="XM_024815553.1"/>
</dbReference>
<evidence type="ECO:0000313" key="2">
    <source>
        <dbReference type="EMBL" id="PLB33697.1"/>
    </source>
</evidence>
<gene>
    <name evidence="2" type="ORF">BDW47DRAFT_120971</name>
</gene>